<evidence type="ECO:0008006" key="3">
    <source>
        <dbReference type="Google" id="ProtNLM"/>
    </source>
</evidence>
<evidence type="ECO:0000313" key="2">
    <source>
        <dbReference type="Proteomes" id="UP000007815"/>
    </source>
</evidence>
<name>A0ABN0GW06_STRRT</name>
<proteinExistence type="predicted"/>
<dbReference type="RefSeq" id="WP_003089550.1">
    <property type="nucleotide sequence ID" value="NZ_AJTZ01000005.1"/>
</dbReference>
<dbReference type="EMBL" id="AJTZ01000005">
    <property type="protein sequence ID" value="EJN94502.1"/>
    <property type="molecule type" value="Genomic_DNA"/>
</dbReference>
<accession>A0ABN0GW06</accession>
<sequence length="107" mass="11834">MANSILETMQTIEAEAKAVLADYDAQIQALRAQSAEDLDKVKLDCDQETKLQVSKLEAVLTQQKTDLQASLAETMAKNDQHVRSVLSDKKAGLTQQIVDRVVEKYGN</sequence>
<protein>
    <recommendedName>
        <fullName evidence="3">V-type ATP synthase subunit G</fullName>
    </recommendedName>
</protein>
<reference evidence="1 2" key="1">
    <citation type="submission" date="2009-12" db="EMBL/GenBank/DDBJ databases">
        <authorList>
            <person name="Lefebure T."/>
            <person name="Cornejo O.E."/>
            <person name="Pavinski Bitar P.D."/>
            <person name="Lang P."/>
            <person name="Stanhope M.J."/>
        </authorList>
    </citation>
    <scope>NUCLEOTIDE SEQUENCE [LARGE SCALE GENOMIC DNA]</scope>
    <source>
        <strain evidence="1 2">FA-1</strain>
    </source>
</reference>
<comment type="caution">
    <text evidence="1">The sequence shown here is derived from an EMBL/GenBank/DDBJ whole genome shotgun (WGS) entry which is preliminary data.</text>
</comment>
<keyword evidence="2" id="KW-1185">Reference proteome</keyword>
<evidence type="ECO:0000313" key="1">
    <source>
        <dbReference type="EMBL" id="EJN94502.1"/>
    </source>
</evidence>
<organism evidence="1 2">
    <name type="scientific">Streptococcus ratti FA-1 = DSM 20564</name>
    <dbReference type="NCBI Taxonomy" id="699248"/>
    <lineage>
        <taxon>Bacteria</taxon>
        <taxon>Bacillati</taxon>
        <taxon>Bacillota</taxon>
        <taxon>Bacilli</taxon>
        <taxon>Lactobacillales</taxon>
        <taxon>Streptococcaceae</taxon>
        <taxon>Streptococcus</taxon>
    </lineage>
</organism>
<dbReference type="Proteomes" id="UP000007815">
    <property type="component" value="Unassembled WGS sequence"/>
</dbReference>
<gene>
    <name evidence="1" type="ORF">SRA_08191</name>
</gene>